<dbReference type="RefSeq" id="XP_022474801.1">
    <property type="nucleotide sequence ID" value="XM_022618701.1"/>
</dbReference>
<comment type="caution">
    <text evidence="1">The sequence shown here is derived from an EMBL/GenBank/DDBJ whole genome shotgun (WGS) entry which is preliminary data.</text>
</comment>
<dbReference type="AlphaFoldDB" id="A0A1G4B867"/>
<evidence type="ECO:0000313" key="1">
    <source>
        <dbReference type="EMBL" id="OHE97648.1"/>
    </source>
</evidence>
<name>A0A1G4B867_9PEZI</name>
<dbReference type="Proteomes" id="UP000176998">
    <property type="component" value="Unassembled WGS sequence"/>
</dbReference>
<dbReference type="GeneID" id="34560211"/>
<gene>
    <name evidence="1" type="ORF">CORC01_07063</name>
</gene>
<keyword evidence="2" id="KW-1185">Reference proteome</keyword>
<protein>
    <submittedName>
        <fullName evidence="1">Uncharacterized protein</fullName>
    </submittedName>
</protein>
<proteinExistence type="predicted"/>
<accession>A0A1G4B867</accession>
<reference evidence="1 2" key="1">
    <citation type="submission" date="2016-09" db="EMBL/GenBank/DDBJ databases">
        <authorList>
            <person name="Capua I."/>
            <person name="De Benedictis P."/>
            <person name="Joannis T."/>
            <person name="Lombin L.H."/>
            <person name="Cattoli G."/>
        </authorList>
    </citation>
    <scope>NUCLEOTIDE SEQUENCE [LARGE SCALE GENOMIC DNA]</scope>
    <source>
        <strain evidence="1 2">IMI 309357</strain>
    </source>
</reference>
<sequence>MNDATQPMLSKSAPHGLGAFFGRLDAVAIVSDEGLLTPEDWPREFSRCGSRLAEIKRSRHEVLCAMEWMKLAP</sequence>
<organism evidence="1 2">
    <name type="scientific">Colletotrichum orchidophilum</name>
    <dbReference type="NCBI Taxonomy" id="1209926"/>
    <lineage>
        <taxon>Eukaryota</taxon>
        <taxon>Fungi</taxon>
        <taxon>Dikarya</taxon>
        <taxon>Ascomycota</taxon>
        <taxon>Pezizomycotina</taxon>
        <taxon>Sordariomycetes</taxon>
        <taxon>Hypocreomycetidae</taxon>
        <taxon>Glomerellales</taxon>
        <taxon>Glomerellaceae</taxon>
        <taxon>Colletotrichum</taxon>
    </lineage>
</organism>
<dbReference type="OrthoDB" id="10395827at2759"/>
<dbReference type="EMBL" id="MJBS01000055">
    <property type="protein sequence ID" value="OHE97648.1"/>
    <property type="molecule type" value="Genomic_DNA"/>
</dbReference>
<evidence type="ECO:0000313" key="2">
    <source>
        <dbReference type="Proteomes" id="UP000176998"/>
    </source>
</evidence>